<evidence type="ECO:0000313" key="1">
    <source>
        <dbReference type="EMBL" id="SEM90944.1"/>
    </source>
</evidence>
<reference evidence="1 2" key="1">
    <citation type="submission" date="2016-10" db="EMBL/GenBank/DDBJ databases">
        <authorList>
            <person name="de Groot N.N."/>
        </authorList>
    </citation>
    <scope>NUCLEOTIDE SEQUENCE [LARGE SCALE GENOMIC DNA]</scope>
    <source>
        <strain evidence="1 2">DSM 16213</strain>
    </source>
</reference>
<sequence>MRRLLAAALALVATLAGLLAALVAVPVGYVELACRPQGAAVPYAAILPPEHHRPEGRTLLTYPEWHIVHAYADYAAVIRTDDPHDYGYVAGIAGFWGSLCDLSRASGPHGGFPGAFKSTVYTIGVSFTVELLAKAAYEETLGRIAVAIRGADRAPLDDLSATQAAAYAAFLRQVPWYRWDFATDAAALDAAATDTFRDTERRAALGAEYGIKAAYAQVIGAAVAVMPPDALRLRMIVRGLDATTLSGLPEVTVIRTRPEGVEIDTPRYAALTMLLQQMAAEGGDFVEIAGNDDILMTVTTDAEEAEGALSSMTRQGSRDRRHLILLPVTALAQRLRDMDGTNVTLEHIHDY</sequence>
<protein>
    <submittedName>
        <fullName evidence="1">Uncharacterized protein</fullName>
    </submittedName>
</protein>
<dbReference type="EMBL" id="FOCI01000006">
    <property type="protein sequence ID" value="SEM90944.1"/>
    <property type="molecule type" value="Genomic_DNA"/>
</dbReference>
<dbReference type="Proteomes" id="UP000199585">
    <property type="component" value="Unassembled WGS sequence"/>
</dbReference>
<organism evidence="1 2">
    <name type="scientific">Loktanella fryxellensis</name>
    <dbReference type="NCBI Taxonomy" id="245187"/>
    <lineage>
        <taxon>Bacteria</taxon>
        <taxon>Pseudomonadati</taxon>
        <taxon>Pseudomonadota</taxon>
        <taxon>Alphaproteobacteria</taxon>
        <taxon>Rhodobacterales</taxon>
        <taxon>Roseobacteraceae</taxon>
        <taxon>Loktanella</taxon>
    </lineage>
</organism>
<name>A0A1H8C914_9RHOB</name>
<proteinExistence type="predicted"/>
<dbReference type="AlphaFoldDB" id="A0A1H8C914"/>
<accession>A0A1H8C914</accession>
<keyword evidence="2" id="KW-1185">Reference proteome</keyword>
<evidence type="ECO:0000313" key="2">
    <source>
        <dbReference type="Proteomes" id="UP000199585"/>
    </source>
</evidence>
<dbReference type="RefSeq" id="WP_245731387.1">
    <property type="nucleotide sequence ID" value="NZ_FOCI01000006.1"/>
</dbReference>
<gene>
    <name evidence="1" type="ORF">SAMN04488003_10689</name>
</gene>
<dbReference type="STRING" id="245187.SAMN04488003_10689"/>